<gene>
    <name evidence="2" type="ORF">BPOR_0596g00040</name>
</gene>
<proteinExistence type="predicted"/>
<keyword evidence="3" id="KW-1185">Reference proteome</keyword>
<dbReference type="EMBL" id="PQXO01000595">
    <property type="protein sequence ID" value="TGO83762.1"/>
    <property type="molecule type" value="Genomic_DNA"/>
</dbReference>
<feature type="region of interest" description="Disordered" evidence="1">
    <location>
        <begin position="1"/>
        <end position="26"/>
    </location>
</feature>
<protein>
    <submittedName>
        <fullName evidence="2">Uncharacterized protein</fullName>
    </submittedName>
</protein>
<evidence type="ECO:0000256" key="1">
    <source>
        <dbReference type="SAM" id="MobiDB-lite"/>
    </source>
</evidence>
<reference evidence="2 3" key="1">
    <citation type="submission" date="2017-12" db="EMBL/GenBank/DDBJ databases">
        <title>Comparative genomics of Botrytis spp.</title>
        <authorList>
            <person name="Valero-Jimenez C.A."/>
            <person name="Tapia P."/>
            <person name="Veloso J."/>
            <person name="Silva-Moreno E."/>
            <person name="Staats M."/>
            <person name="Valdes J.H."/>
            <person name="Van Kan J.A.L."/>
        </authorList>
    </citation>
    <scope>NUCLEOTIDE SEQUENCE [LARGE SCALE GENOMIC DNA]</scope>
    <source>
        <strain evidence="2 3">MUCL3349</strain>
    </source>
</reference>
<dbReference type="AlphaFoldDB" id="A0A4Z1KHP9"/>
<dbReference type="Proteomes" id="UP000297280">
    <property type="component" value="Unassembled WGS sequence"/>
</dbReference>
<evidence type="ECO:0000313" key="3">
    <source>
        <dbReference type="Proteomes" id="UP000297280"/>
    </source>
</evidence>
<evidence type="ECO:0000313" key="2">
    <source>
        <dbReference type="EMBL" id="TGO83762.1"/>
    </source>
</evidence>
<sequence length="587" mass="67012">MRALADKLHDRTRVSLPDSHDSRSDNNLEEELDELIKYLSTVHARFLDVQGTSDQNGDSRSSGDLIRILIDVHGNLKVTLQLIEEEDARNYKTPKKAFLWKSDLLNSVAEAIAIENHKLRVLLCTFDPDANVDAAIPLEWRRLRSQNIEGYVETEIQRCGRQGSEASRLDGYNYQFKWNKLNDAEYLSSISGDKLCKLLFGILTEIETEYLNPDAVQERTKTKNSQQSTPLISQTPLLVQDRHESVSTESTQSMSIDEYGVVFKCQLSGEQAGHIIKIRIDAEGALTLDFDEEPRLWPKTLQAFRELDLRRASIHPNYLTPGIYMCHLTLERKLRGRTDIPSGRLFFESSIRLKEFQRALTGYKVLVDFQQGIKLRTLEKYQFESKNAITGRLHIWLKDFSRGHDSTQAGAGSSLRRASTSLSTVSGTTFASIATLKAQQAIPGSHLTTIDEGSGLQIEMPVPPLVIMFVESSSRAGKIQRGQILAFKFAENSKLDRKKCKPDDKFSRCFVLRPVRCDLEIGPLKFPQNPKELSWLEVSFSNDEEREIFTKQLEDARKIYHRRMEQHNKGLKFMRQGRHNTKEYGVD</sequence>
<name>A0A4Z1KHP9_9HELO</name>
<organism evidence="2 3">
    <name type="scientific">Botrytis porri</name>
    <dbReference type="NCBI Taxonomy" id="87229"/>
    <lineage>
        <taxon>Eukaryota</taxon>
        <taxon>Fungi</taxon>
        <taxon>Dikarya</taxon>
        <taxon>Ascomycota</taxon>
        <taxon>Pezizomycotina</taxon>
        <taxon>Leotiomycetes</taxon>
        <taxon>Helotiales</taxon>
        <taxon>Sclerotiniaceae</taxon>
        <taxon>Botrytis</taxon>
    </lineage>
</organism>
<accession>A0A4Z1KHP9</accession>
<comment type="caution">
    <text evidence="2">The sequence shown here is derived from an EMBL/GenBank/DDBJ whole genome shotgun (WGS) entry which is preliminary data.</text>
</comment>